<keyword evidence="3" id="KW-1185">Reference proteome</keyword>
<dbReference type="EMBL" id="BFEA01000406">
    <property type="protein sequence ID" value="GBG82407.1"/>
    <property type="molecule type" value="Genomic_DNA"/>
</dbReference>
<proteinExistence type="predicted"/>
<evidence type="ECO:0000313" key="2">
    <source>
        <dbReference type="EMBL" id="GBG82407.1"/>
    </source>
</evidence>
<sequence length="242" mass="28643">MKEFVDLERVKKEEKVRKQEEKKEAKRRAKVERLKVEAAKEAKLKKAEKKTMKARADEEKYARMCKDMRLEMKNEMCEFNDELRAGFLKIVAEERKFMKGKGTDEEQNYLSIEEVLAVKDDLDGLVLTPLDRNPDENQRSLSKNENFKSLWSTEILEFQTGQSFKSWGCKRQKSAIVSSYLHRIDQNTTVRLEIQLRVLTVKKEMRLKGFSGSFVDRILKRFAWRRGDVWERTYEFVKGIGN</sequence>
<accession>A0A388LJG1</accession>
<dbReference type="AlphaFoldDB" id="A0A388LJG1"/>
<protein>
    <submittedName>
        <fullName evidence="2">Uncharacterized protein</fullName>
    </submittedName>
</protein>
<dbReference type="Proteomes" id="UP000265515">
    <property type="component" value="Unassembled WGS sequence"/>
</dbReference>
<comment type="caution">
    <text evidence="2">The sequence shown here is derived from an EMBL/GenBank/DDBJ whole genome shotgun (WGS) entry which is preliminary data.</text>
</comment>
<evidence type="ECO:0000313" key="3">
    <source>
        <dbReference type="Proteomes" id="UP000265515"/>
    </source>
</evidence>
<feature type="coiled-coil region" evidence="1">
    <location>
        <begin position="4"/>
        <end position="59"/>
    </location>
</feature>
<organism evidence="2 3">
    <name type="scientific">Chara braunii</name>
    <name type="common">Braun's stonewort</name>
    <dbReference type="NCBI Taxonomy" id="69332"/>
    <lineage>
        <taxon>Eukaryota</taxon>
        <taxon>Viridiplantae</taxon>
        <taxon>Streptophyta</taxon>
        <taxon>Charophyceae</taxon>
        <taxon>Charales</taxon>
        <taxon>Characeae</taxon>
        <taxon>Chara</taxon>
    </lineage>
</organism>
<keyword evidence="1" id="KW-0175">Coiled coil</keyword>
<gene>
    <name evidence="2" type="ORF">CBR_g34783</name>
</gene>
<evidence type="ECO:0000256" key="1">
    <source>
        <dbReference type="SAM" id="Coils"/>
    </source>
</evidence>
<name>A0A388LJG1_CHABU</name>
<reference evidence="2 3" key="1">
    <citation type="journal article" date="2018" name="Cell">
        <title>The Chara Genome: Secondary Complexity and Implications for Plant Terrestrialization.</title>
        <authorList>
            <person name="Nishiyama T."/>
            <person name="Sakayama H."/>
            <person name="Vries J.D."/>
            <person name="Buschmann H."/>
            <person name="Saint-Marcoux D."/>
            <person name="Ullrich K.K."/>
            <person name="Haas F.B."/>
            <person name="Vanderstraeten L."/>
            <person name="Becker D."/>
            <person name="Lang D."/>
            <person name="Vosolsobe S."/>
            <person name="Rombauts S."/>
            <person name="Wilhelmsson P.K.I."/>
            <person name="Janitza P."/>
            <person name="Kern R."/>
            <person name="Heyl A."/>
            <person name="Rumpler F."/>
            <person name="Villalobos L.I.A.C."/>
            <person name="Clay J.M."/>
            <person name="Skokan R."/>
            <person name="Toyoda A."/>
            <person name="Suzuki Y."/>
            <person name="Kagoshima H."/>
            <person name="Schijlen E."/>
            <person name="Tajeshwar N."/>
            <person name="Catarino B."/>
            <person name="Hetherington A.J."/>
            <person name="Saltykova A."/>
            <person name="Bonnot C."/>
            <person name="Breuninger H."/>
            <person name="Symeonidi A."/>
            <person name="Radhakrishnan G.V."/>
            <person name="Van Nieuwerburgh F."/>
            <person name="Deforce D."/>
            <person name="Chang C."/>
            <person name="Karol K.G."/>
            <person name="Hedrich R."/>
            <person name="Ulvskov P."/>
            <person name="Glockner G."/>
            <person name="Delwiche C.F."/>
            <person name="Petrasek J."/>
            <person name="Van de Peer Y."/>
            <person name="Friml J."/>
            <person name="Beilby M."/>
            <person name="Dolan L."/>
            <person name="Kohara Y."/>
            <person name="Sugano S."/>
            <person name="Fujiyama A."/>
            <person name="Delaux P.-M."/>
            <person name="Quint M."/>
            <person name="TheiBen G."/>
            <person name="Hagemann M."/>
            <person name="Harholt J."/>
            <person name="Dunand C."/>
            <person name="Zachgo S."/>
            <person name="Langdale J."/>
            <person name="Maumus F."/>
            <person name="Straeten D.V.D."/>
            <person name="Gould S.B."/>
            <person name="Rensing S.A."/>
        </authorList>
    </citation>
    <scope>NUCLEOTIDE SEQUENCE [LARGE SCALE GENOMIC DNA]</scope>
    <source>
        <strain evidence="2 3">S276</strain>
    </source>
</reference>
<dbReference type="Gramene" id="GBG82407">
    <property type="protein sequence ID" value="GBG82407"/>
    <property type="gene ID" value="CBR_g34783"/>
</dbReference>